<dbReference type="Gene3D" id="3.40.462.20">
    <property type="match status" value="1"/>
</dbReference>
<proteinExistence type="inferred from homology"/>
<accession>D8QAD0</accession>
<dbReference type="PANTHER" id="PTHR42973:SF39">
    <property type="entry name" value="FAD-BINDING PCMH-TYPE DOMAIN-CONTAINING PROTEIN"/>
    <property type="match status" value="1"/>
</dbReference>
<keyword evidence="9" id="KW-1185">Reference proteome</keyword>
<keyword evidence="5" id="KW-0560">Oxidoreductase</keyword>
<feature type="region of interest" description="Disordered" evidence="6">
    <location>
        <begin position="98"/>
        <end position="260"/>
    </location>
</feature>
<dbReference type="InterPro" id="IPR016167">
    <property type="entry name" value="FAD-bd_PCMH_sub1"/>
</dbReference>
<dbReference type="GO" id="GO:0016491">
    <property type="term" value="F:oxidoreductase activity"/>
    <property type="evidence" value="ECO:0007669"/>
    <property type="project" value="UniProtKB-KW"/>
</dbReference>
<dbReference type="VEuPathDB" id="FungiDB:SCHCODRAFT_02630740"/>
<evidence type="ECO:0000256" key="6">
    <source>
        <dbReference type="SAM" id="MobiDB-lite"/>
    </source>
</evidence>
<dbReference type="eggNOG" id="ENOG502RKCK">
    <property type="taxonomic scope" value="Eukaryota"/>
</dbReference>
<keyword evidence="3" id="KW-0285">Flavoprotein</keyword>
<dbReference type="PANTHER" id="PTHR42973">
    <property type="entry name" value="BINDING OXIDOREDUCTASE, PUTATIVE (AFU_ORTHOLOGUE AFUA_1G17690)-RELATED"/>
    <property type="match status" value="1"/>
</dbReference>
<evidence type="ECO:0000256" key="3">
    <source>
        <dbReference type="ARBA" id="ARBA00022630"/>
    </source>
</evidence>
<dbReference type="InterPro" id="IPR036318">
    <property type="entry name" value="FAD-bd_PCMH-like_sf"/>
</dbReference>
<comment type="cofactor">
    <cofactor evidence="1">
        <name>FAD</name>
        <dbReference type="ChEBI" id="CHEBI:57692"/>
    </cofactor>
</comment>
<protein>
    <recommendedName>
        <fullName evidence="7">Berberine/berberine-like domain-containing protein</fullName>
    </recommendedName>
</protein>
<dbReference type="InterPro" id="IPR050416">
    <property type="entry name" value="FAD-linked_Oxidoreductase"/>
</dbReference>
<dbReference type="AlphaFoldDB" id="D8QAD0"/>
<dbReference type="HOGENOM" id="CLU_008737_0_0_1"/>
<evidence type="ECO:0000256" key="5">
    <source>
        <dbReference type="ARBA" id="ARBA00023002"/>
    </source>
</evidence>
<dbReference type="Pfam" id="PF08031">
    <property type="entry name" value="BBE"/>
    <property type="match status" value="1"/>
</dbReference>
<comment type="similarity">
    <text evidence="2">Belongs to the oxygen-dependent FAD-linked oxidoreductase family.</text>
</comment>
<dbReference type="GO" id="GO:0050660">
    <property type="term" value="F:flavin adenine dinucleotide binding"/>
    <property type="evidence" value="ECO:0007669"/>
    <property type="project" value="InterPro"/>
</dbReference>
<reference evidence="8 9" key="1">
    <citation type="journal article" date="2010" name="Nat. Biotechnol.">
        <title>Genome sequence of the model mushroom Schizophyllum commune.</title>
        <authorList>
            <person name="Ohm R.A."/>
            <person name="de Jong J.F."/>
            <person name="Lugones L.G."/>
            <person name="Aerts A."/>
            <person name="Kothe E."/>
            <person name="Stajich J.E."/>
            <person name="de Vries R.P."/>
            <person name="Record E."/>
            <person name="Levasseur A."/>
            <person name="Baker S.E."/>
            <person name="Bartholomew K.A."/>
            <person name="Coutinho P.M."/>
            <person name="Erdmann S."/>
            <person name="Fowler T.J."/>
            <person name="Gathman A.C."/>
            <person name="Lombard V."/>
            <person name="Henrissat B."/>
            <person name="Knabe N."/>
            <person name="Kuees U."/>
            <person name="Lilly W.W."/>
            <person name="Lindquist E."/>
            <person name="Lucas S."/>
            <person name="Magnuson J.K."/>
            <person name="Piumi F."/>
            <person name="Raudaskoski M."/>
            <person name="Salamov A."/>
            <person name="Schmutz J."/>
            <person name="Schwarze F.W.M.R."/>
            <person name="vanKuyk P.A."/>
            <person name="Horton J.S."/>
            <person name="Grigoriev I.V."/>
            <person name="Woesten H.A.B."/>
        </authorList>
    </citation>
    <scope>NUCLEOTIDE SEQUENCE [LARGE SCALE GENOMIC DNA]</scope>
    <source>
        <strain evidence="9">H4-8 / FGSC 9210</strain>
    </source>
</reference>
<evidence type="ECO:0000256" key="1">
    <source>
        <dbReference type="ARBA" id="ARBA00001974"/>
    </source>
</evidence>
<dbReference type="KEGG" id="scm:SCHCO_02630740"/>
<dbReference type="InterPro" id="IPR016169">
    <property type="entry name" value="FAD-bd_PCMH_sub2"/>
</dbReference>
<evidence type="ECO:0000256" key="2">
    <source>
        <dbReference type="ARBA" id="ARBA00005466"/>
    </source>
</evidence>
<feature type="compositionally biased region" description="Low complexity" evidence="6">
    <location>
        <begin position="187"/>
        <end position="225"/>
    </location>
</feature>
<dbReference type="Gene3D" id="3.30.465.10">
    <property type="match status" value="1"/>
</dbReference>
<dbReference type="GeneID" id="9588726"/>
<gene>
    <name evidence="8" type="ORF">SCHCODRAFT_69239</name>
</gene>
<sequence>MAHKIQELQDIIRGQVHLRGDPRFNDYATVFNGNVTTSSRAVTLPLDAEDVSKIIRFCAHHGLSPSVKAGGYSTAGWGIGGDIVIDLCRIGECDIEPPHPDGSYTSIRDMAPPNSKGKGKKAVKPPLTPSEETPYTGKRRREHDHDDDHSAASHAVAGFLSGAPFEPGPDSRTPPTHRRRLDRQGNSSSPAVSPSGTSMHSPPSTLPITSSPSTNGNGSNGTSNGRPSAARTTSDSSPFGYLDEPMTTSPLPPHVVQSNFNPHGRSFEAWDAHPTVNTVFANPALPPTPLAMLAQAVPAHDRAFVTFGAGLRQKEVDVYTAEHPLPARAMGGSGMGFGKIPYHVPFAAHPSGSAIMISAGFGFQGRLRGLSIDALVEAEVVLADGSIAVINKQSHPDLWWAIRGAGSAFGVVTRYKAVAYPIPLVYAGNLIYRFHRATAPSLIKHYRDCVKGAPRELYVNLLLTAGPADKDSLVVIQLCYLGPRERGQEFMLAISSWDGEKCLLNEVDEKSFLHQQDSVAQVLRAKAGRQWYIRSTVVTSLPDEVIHHTVLQFADTPVGCTWLFELAGGAIGDFDDTCVPKSQRETAFTLAALHQWEMDVDDDRCFDSAERWIYDTLRPVSTGGPFPSFLGRHEPIPRIKACYGANWDRLCELKRRYDPTNMFRHSFWPMNERWEEVESRDKEPPTPKMPFQHL</sequence>
<dbReference type="OrthoDB" id="9996127at2759"/>
<dbReference type="Gene3D" id="3.30.43.10">
    <property type="entry name" value="Uridine Diphospho-n-acetylenolpyruvylglucosamine Reductase, domain 2"/>
    <property type="match status" value="1"/>
</dbReference>
<dbReference type="InParanoid" id="D8QAD0"/>
<dbReference type="OMA" id="HQWDMGI"/>
<evidence type="ECO:0000313" key="8">
    <source>
        <dbReference type="EMBL" id="EFI95377.1"/>
    </source>
</evidence>
<name>D8QAD0_SCHCM</name>
<dbReference type="InterPro" id="IPR012951">
    <property type="entry name" value="BBE"/>
</dbReference>
<keyword evidence="4" id="KW-0274">FAD</keyword>
<evidence type="ECO:0000313" key="9">
    <source>
        <dbReference type="Proteomes" id="UP000007431"/>
    </source>
</evidence>
<evidence type="ECO:0000259" key="7">
    <source>
        <dbReference type="Pfam" id="PF08031"/>
    </source>
</evidence>
<dbReference type="EMBL" id="GL377308">
    <property type="protein sequence ID" value="EFI95377.1"/>
    <property type="molecule type" value="Genomic_DNA"/>
</dbReference>
<dbReference type="Proteomes" id="UP000007431">
    <property type="component" value="Unassembled WGS sequence"/>
</dbReference>
<dbReference type="SUPFAM" id="SSF56176">
    <property type="entry name" value="FAD-binding/transporter-associated domain-like"/>
    <property type="match status" value="2"/>
</dbReference>
<organism evidence="9">
    <name type="scientific">Schizophyllum commune (strain H4-8 / FGSC 9210)</name>
    <name type="common">Split gill fungus</name>
    <dbReference type="NCBI Taxonomy" id="578458"/>
    <lineage>
        <taxon>Eukaryota</taxon>
        <taxon>Fungi</taxon>
        <taxon>Dikarya</taxon>
        <taxon>Basidiomycota</taxon>
        <taxon>Agaricomycotina</taxon>
        <taxon>Agaricomycetes</taxon>
        <taxon>Agaricomycetidae</taxon>
        <taxon>Agaricales</taxon>
        <taxon>Schizophyllaceae</taxon>
        <taxon>Schizophyllum</taxon>
    </lineage>
</organism>
<evidence type="ECO:0000256" key="4">
    <source>
        <dbReference type="ARBA" id="ARBA00022827"/>
    </source>
</evidence>
<dbReference type="STRING" id="578458.D8QAD0"/>
<feature type="domain" description="Berberine/berberine-like" evidence="7">
    <location>
        <begin position="641"/>
        <end position="665"/>
    </location>
</feature>